<dbReference type="CDD" id="cd05188">
    <property type="entry name" value="MDR"/>
    <property type="match status" value="1"/>
</dbReference>
<dbReference type="AlphaFoldDB" id="A0A6J6CM39"/>
<proteinExistence type="predicted"/>
<dbReference type="InterPro" id="IPR013149">
    <property type="entry name" value="ADH-like_C"/>
</dbReference>
<dbReference type="InterPro" id="IPR050129">
    <property type="entry name" value="Zn_alcohol_dh"/>
</dbReference>
<evidence type="ECO:0000313" key="4">
    <source>
        <dbReference type="EMBL" id="CAB4551399.1"/>
    </source>
</evidence>
<dbReference type="Pfam" id="PF08240">
    <property type="entry name" value="ADH_N"/>
    <property type="match status" value="1"/>
</dbReference>
<feature type="domain" description="Alcohol dehydrogenase-like C-terminal" evidence="2">
    <location>
        <begin position="218"/>
        <end position="344"/>
    </location>
</feature>
<dbReference type="SUPFAM" id="SSF50129">
    <property type="entry name" value="GroES-like"/>
    <property type="match status" value="1"/>
</dbReference>
<dbReference type="Gene3D" id="3.90.180.10">
    <property type="entry name" value="Medium-chain alcohol dehydrogenases, catalytic domain"/>
    <property type="match status" value="1"/>
</dbReference>
<evidence type="ECO:0000256" key="1">
    <source>
        <dbReference type="ARBA" id="ARBA00023002"/>
    </source>
</evidence>
<reference evidence="4" key="1">
    <citation type="submission" date="2020-05" db="EMBL/GenBank/DDBJ databases">
        <authorList>
            <person name="Chiriac C."/>
            <person name="Salcher M."/>
            <person name="Ghai R."/>
            <person name="Kavagutti S V."/>
        </authorList>
    </citation>
    <scope>NUCLEOTIDE SEQUENCE</scope>
</reference>
<dbReference type="SUPFAM" id="SSF51735">
    <property type="entry name" value="NAD(P)-binding Rossmann-fold domains"/>
    <property type="match status" value="1"/>
</dbReference>
<name>A0A6J6CM39_9ZZZZ</name>
<dbReference type="InterPro" id="IPR013154">
    <property type="entry name" value="ADH-like_N"/>
</dbReference>
<dbReference type="Pfam" id="PF00107">
    <property type="entry name" value="ADH_zinc_N"/>
    <property type="match status" value="1"/>
</dbReference>
<gene>
    <name evidence="4" type="ORF">UFOPK1493_01089</name>
</gene>
<protein>
    <submittedName>
        <fullName evidence="4">Unannotated protein</fullName>
    </submittedName>
</protein>
<organism evidence="4">
    <name type="scientific">freshwater metagenome</name>
    <dbReference type="NCBI Taxonomy" id="449393"/>
    <lineage>
        <taxon>unclassified sequences</taxon>
        <taxon>metagenomes</taxon>
        <taxon>ecological metagenomes</taxon>
    </lineage>
</organism>
<dbReference type="PANTHER" id="PTHR43401:SF2">
    <property type="entry name" value="L-THREONINE 3-DEHYDROGENASE"/>
    <property type="match status" value="1"/>
</dbReference>
<evidence type="ECO:0000259" key="3">
    <source>
        <dbReference type="Pfam" id="PF08240"/>
    </source>
</evidence>
<feature type="domain" description="Alcohol dehydrogenase-like N-terminal" evidence="3">
    <location>
        <begin position="46"/>
        <end position="166"/>
    </location>
</feature>
<dbReference type="InterPro" id="IPR036291">
    <property type="entry name" value="NAD(P)-bd_dom_sf"/>
</dbReference>
<keyword evidence="1" id="KW-0560">Oxidoreductase</keyword>
<dbReference type="PANTHER" id="PTHR43401">
    <property type="entry name" value="L-THREONINE 3-DEHYDROGENASE"/>
    <property type="match status" value="1"/>
</dbReference>
<dbReference type="InterPro" id="IPR011032">
    <property type="entry name" value="GroES-like_sf"/>
</dbReference>
<sequence length="411" mass="43553">MKALQIDKKLTKLGMARMLSAISPTAAAKWGPLELVTMDPPELPADGWHRVHTHLAGICGSDLATVEGRASAYFDDWVSFPFVPGHEVVGHLDDGRRVVIEPVLGHAARGFEPPFDGAAPGDGDDYAHLVTGRLEPGIQIGFCNSTCGAWAPQFVAHESQIHEIPDAMTDEQAVLVEPAAGGIHAALLTWPIISTLAGEPGQAEGRRPVVAVLGAGTMGLCAIAGLRRYVPGVQIVVGARYPHQQSLATALGADIVVKPDELARAVRRVTGSHMVGDHLSGGADATIDAVGSSESIADCLRFTRPRGRVVLMGMPAEVTVDLTGLWHRETQLVGAYTYGTETMPDGGRRRTFDLAIETAQAMGFERLLSATYRIDDHEDAVAHAAAAGRRGAVKIAFDLRPARAAGKKVSE</sequence>
<accession>A0A6J6CM39</accession>
<evidence type="ECO:0000259" key="2">
    <source>
        <dbReference type="Pfam" id="PF00107"/>
    </source>
</evidence>
<dbReference type="Gene3D" id="3.40.50.720">
    <property type="entry name" value="NAD(P)-binding Rossmann-like Domain"/>
    <property type="match status" value="1"/>
</dbReference>
<dbReference type="GO" id="GO:0016491">
    <property type="term" value="F:oxidoreductase activity"/>
    <property type="evidence" value="ECO:0007669"/>
    <property type="project" value="UniProtKB-KW"/>
</dbReference>
<dbReference type="EMBL" id="CAEZSR010000029">
    <property type="protein sequence ID" value="CAB4551399.1"/>
    <property type="molecule type" value="Genomic_DNA"/>
</dbReference>